<sequence length="796" mass="87313">MQSSQPPPARRRASSHALIETLPIAPPLHSVPFPTGSVRSSSPLPDEGMRPASRGSRLDLQGAHSRTYSSASLGSKMMLNTSNDEGNQFAVRLPSPDRTSRFDPKASRGRTASNGTNMLTEDNPFSLRPPSPSRSSRFDPKAHGRAVSITSMGTRMLIDNDFDGESRRDRPYSTVELLRPKILVMPSPLQNIGLAPPPVPSAKPRPGFQLSTDGPPLPPGARTAPRPSTTYSSYDTSSVPVASNSFTPNPRSNLTLSQLAFRNTLIVGGQRDVAYADIDRHLPRAANEGEQAQFEIPEEEPEPVDVATSLGGALTSPPIEDDIPEVKRPAGKLYGRSLIDNLEHRKLEMRNKQRAFGGDDRPSMMVRGQIRRTSTFIDPETLQRPSSQNLDAIGSHPLGRRNSANARPLLDMSGERPPTTVGLTQNPQLSKNRSVFGVDTLWDSEMEKLREIEAQEKRDAEERERREAEEEERRQRKKKGKSKGKRLDEPPASQASPPPDSASGSKFGDAPPILPAIPKPILRRPPVADDDESESESEASHASGEIPTRRGETAAEQWVAESSDEEDGPRRTTGVGLRYPSKGKPNVAPRSQSPGEDSEEDLPLAAAAERVAKRATQLPSFAHGEDDEDEDKPLSVVLNKAKLSLPGFDFDNMSSRKLDDDEDDDDEQPLGLRASRMPLASQTSLAFTGGEEDDDKPLAFHPEHQRRTQYQMLAQVQQQQLQQQQQQMMMQAQMQQSMFFGAPAMMGSGFFGPPMGAPPMMMAPPPPMPSPPPAQDVNKFGRVDRWRRDVAVEGES</sequence>
<keyword evidence="2" id="KW-1185">Reference proteome</keyword>
<name>A0ACB8ALN5_9AGAM</name>
<gene>
    <name evidence="1" type="ORF">BJ138DRAFT_1000346</name>
</gene>
<dbReference type="EMBL" id="MU267615">
    <property type="protein sequence ID" value="KAH7914370.1"/>
    <property type="molecule type" value="Genomic_DNA"/>
</dbReference>
<protein>
    <submittedName>
        <fullName evidence="1">Uncharacterized protein</fullName>
    </submittedName>
</protein>
<evidence type="ECO:0000313" key="1">
    <source>
        <dbReference type="EMBL" id="KAH7914370.1"/>
    </source>
</evidence>
<evidence type="ECO:0000313" key="2">
    <source>
        <dbReference type="Proteomes" id="UP000790377"/>
    </source>
</evidence>
<comment type="caution">
    <text evidence="1">The sequence shown here is derived from an EMBL/GenBank/DDBJ whole genome shotgun (WGS) entry which is preliminary data.</text>
</comment>
<reference evidence="1" key="1">
    <citation type="journal article" date="2021" name="New Phytol.">
        <title>Evolutionary innovations through gain and loss of genes in the ectomycorrhizal Boletales.</title>
        <authorList>
            <person name="Wu G."/>
            <person name="Miyauchi S."/>
            <person name="Morin E."/>
            <person name="Kuo A."/>
            <person name="Drula E."/>
            <person name="Varga T."/>
            <person name="Kohler A."/>
            <person name="Feng B."/>
            <person name="Cao Y."/>
            <person name="Lipzen A."/>
            <person name="Daum C."/>
            <person name="Hundley H."/>
            <person name="Pangilinan J."/>
            <person name="Johnson J."/>
            <person name="Barry K."/>
            <person name="LaButti K."/>
            <person name="Ng V."/>
            <person name="Ahrendt S."/>
            <person name="Min B."/>
            <person name="Choi I.G."/>
            <person name="Park H."/>
            <person name="Plett J.M."/>
            <person name="Magnuson J."/>
            <person name="Spatafora J.W."/>
            <person name="Nagy L.G."/>
            <person name="Henrissat B."/>
            <person name="Grigoriev I.V."/>
            <person name="Yang Z.L."/>
            <person name="Xu J."/>
            <person name="Martin F.M."/>
        </authorList>
    </citation>
    <scope>NUCLEOTIDE SEQUENCE</scope>
    <source>
        <strain evidence="1">ATCC 28755</strain>
    </source>
</reference>
<proteinExistence type="predicted"/>
<dbReference type="Proteomes" id="UP000790377">
    <property type="component" value="Unassembled WGS sequence"/>
</dbReference>
<organism evidence="1 2">
    <name type="scientific">Hygrophoropsis aurantiaca</name>
    <dbReference type="NCBI Taxonomy" id="72124"/>
    <lineage>
        <taxon>Eukaryota</taxon>
        <taxon>Fungi</taxon>
        <taxon>Dikarya</taxon>
        <taxon>Basidiomycota</taxon>
        <taxon>Agaricomycotina</taxon>
        <taxon>Agaricomycetes</taxon>
        <taxon>Agaricomycetidae</taxon>
        <taxon>Boletales</taxon>
        <taxon>Coniophorineae</taxon>
        <taxon>Hygrophoropsidaceae</taxon>
        <taxon>Hygrophoropsis</taxon>
    </lineage>
</organism>
<accession>A0ACB8ALN5</accession>